<dbReference type="CDD" id="cd09272">
    <property type="entry name" value="RNase_HI_RT_Ty1"/>
    <property type="match status" value="1"/>
</dbReference>
<dbReference type="Pfam" id="PF07727">
    <property type="entry name" value="RVT_2"/>
    <property type="match status" value="1"/>
</dbReference>
<dbReference type="PANTHER" id="PTHR11439">
    <property type="entry name" value="GAG-POL-RELATED RETROTRANSPOSON"/>
    <property type="match status" value="1"/>
</dbReference>
<name>A0A1S4AU25_TOBAC</name>
<dbReference type="SUPFAM" id="SSF56672">
    <property type="entry name" value="DNA/RNA polymerases"/>
    <property type="match status" value="1"/>
</dbReference>
<organism evidence="2">
    <name type="scientific">Nicotiana tabacum</name>
    <name type="common">Common tobacco</name>
    <dbReference type="NCBI Taxonomy" id="4097"/>
    <lineage>
        <taxon>Eukaryota</taxon>
        <taxon>Viridiplantae</taxon>
        <taxon>Streptophyta</taxon>
        <taxon>Embryophyta</taxon>
        <taxon>Tracheophyta</taxon>
        <taxon>Spermatophyta</taxon>
        <taxon>Magnoliopsida</taxon>
        <taxon>eudicotyledons</taxon>
        <taxon>Gunneridae</taxon>
        <taxon>Pentapetalae</taxon>
        <taxon>asterids</taxon>
        <taxon>lamiids</taxon>
        <taxon>Solanales</taxon>
        <taxon>Solanaceae</taxon>
        <taxon>Nicotianoideae</taxon>
        <taxon>Nicotianeae</taxon>
        <taxon>Nicotiana</taxon>
    </lineage>
</organism>
<evidence type="ECO:0000259" key="1">
    <source>
        <dbReference type="Pfam" id="PF07727"/>
    </source>
</evidence>
<evidence type="ECO:0000313" key="2">
    <source>
        <dbReference type="RefSeq" id="XP_016479998.1"/>
    </source>
</evidence>
<dbReference type="PaxDb" id="4097-A0A1S4AU25"/>
<dbReference type="AlphaFoldDB" id="A0A1S4AU25"/>
<dbReference type="RefSeq" id="XP_016479998.1">
    <property type="nucleotide sequence ID" value="XM_016624512.1"/>
</dbReference>
<dbReference type="InterPro" id="IPR043502">
    <property type="entry name" value="DNA/RNA_pol_sf"/>
</dbReference>
<reference evidence="2" key="1">
    <citation type="submission" date="2025-08" db="UniProtKB">
        <authorList>
            <consortium name="RefSeq"/>
        </authorList>
    </citation>
    <scope>IDENTIFICATION</scope>
</reference>
<feature type="domain" description="Reverse transcriptase Ty1/copia-type" evidence="1">
    <location>
        <begin position="21"/>
        <end position="146"/>
    </location>
</feature>
<proteinExistence type="predicted"/>
<sequence>MRLPPGLSATFSSGSTLSSSPLVCHLQKSLYGLRQASRWWYVKLSQALCSRGYSPSLNDYSLFSRKSDSSTVLLAVYIDDIILTINDLAEITALKSFLDNEFKIKDLGVLNYFLGIEVAYIFGGLLLHQRKFIKDLLKEYHCENVTHVTCLFDLTVKLRTDMGDHLPSPESYRSLVGKLNFLTHTRLDLAFAVQHLSQYLQKPTFSHMHAALHILRYHQGSSKVGVFISNFLDLSLSAYCDSDWVACPDTRRLVTRFCILLGGAHLLLVGLLSDFGIPVSVAIPILCDNQTVIHIVKNLVFHARTKHIEVDFYFIRAKLHEGLIALNHVPTTSQLADVFTKPLTGLAHHSLLLKLGVQSPFTLKGVLELSKS</sequence>
<dbReference type="InterPro" id="IPR013103">
    <property type="entry name" value="RVT_2"/>
</dbReference>
<gene>
    <name evidence="2" type="primary">LOC107801227</name>
</gene>
<dbReference type="PANTHER" id="PTHR11439:SF470">
    <property type="entry name" value="CYSTEINE-RICH RLK (RECEPTOR-LIKE PROTEIN KINASE) 8"/>
    <property type="match status" value="1"/>
</dbReference>
<dbReference type="OrthoDB" id="414945at2759"/>
<dbReference type="KEGG" id="nta:107801227"/>
<accession>A0A1S4AU25</accession>
<dbReference type="STRING" id="4097.A0A1S4AU25"/>
<protein>
    <submittedName>
        <fullName evidence="2">Uncharacterized mitochondrial protein AtMg00810-like</fullName>
    </submittedName>
</protein>